<dbReference type="KEGG" id="naf:GQ61_04170"/>
<dbReference type="GO" id="GO:0046677">
    <property type="term" value="P:response to antibiotic"/>
    <property type="evidence" value="ECO:0007669"/>
    <property type="project" value="UniProtKB-UniRule"/>
</dbReference>
<dbReference type="OrthoDB" id="9808289at2"/>
<comment type="similarity">
    <text evidence="2 14">Belongs to the UppP family.</text>
</comment>
<dbReference type="GO" id="GO:0005886">
    <property type="term" value="C:plasma membrane"/>
    <property type="evidence" value="ECO:0007669"/>
    <property type="project" value="UniProtKB-SubCell"/>
</dbReference>
<comment type="miscellaneous">
    <text evidence="14">Bacitracin is thought to be involved in the inhibition of peptidoglycan synthesis by sequestering undecaprenyl diphosphate, thereby reducing the pool of lipid carrier available.</text>
</comment>
<comment type="function">
    <text evidence="14">Catalyzes the dephosphorylation of undecaprenyl diphosphate (UPP). Confers resistance to bacitracin.</text>
</comment>
<keyword evidence="14" id="KW-0133">Cell shape</keyword>
<keyword evidence="9 14" id="KW-0472">Membrane</keyword>
<gene>
    <name evidence="14" type="primary">uppP</name>
    <name evidence="15" type="ORF">GQ61_04170</name>
</gene>
<evidence type="ECO:0000256" key="8">
    <source>
        <dbReference type="ARBA" id="ARBA00022989"/>
    </source>
</evidence>
<evidence type="ECO:0000256" key="3">
    <source>
        <dbReference type="ARBA" id="ARBA00012374"/>
    </source>
</evidence>
<evidence type="ECO:0000256" key="1">
    <source>
        <dbReference type="ARBA" id="ARBA00004651"/>
    </source>
</evidence>
<evidence type="ECO:0000313" key="16">
    <source>
        <dbReference type="Proteomes" id="UP000237351"/>
    </source>
</evidence>
<feature type="transmembrane region" description="Helical" evidence="14">
    <location>
        <begin position="112"/>
        <end position="129"/>
    </location>
</feature>
<sequence length="265" mass="29115">MLLEQIFLLAIIQGLTEFLPISSSGHLILLPQFMGWEDQGLIMDVAVHVGTLGAVLFYFWREVIQLTIGFFNLVTGRFTKQARFFLNLSLATVPAVILGSLISYFGLELRSIGLVASTSIFFGILMYIIDQRSPQINTFKEMTLGRGFLVGCAQALALIPGTSRSGACMTMGRLLGFERRDAARFSFLLSMPAIIAAATHTGIKVVQSGESLITHELLIGIGVSLMSGLVAIHFMMRWLQKSSLTPFVIYRLFLGGALLLWIAFA</sequence>
<dbReference type="InterPro" id="IPR003824">
    <property type="entry name" value="UppP"/>
</dbReference>
<accession>A0A1W6N4D8</accession>
<feature type="transmembrane region" description="Helical" evidence="14">
    <location>
        <begin position="6"/>
        <end position="29"/>
    </location>
</feature>
<evidence type="ECO:0000256" key="4">
    <source>
        <dbReference type="ARBA" id="ARBA00021581"/>
    </source>
</evidence>
<keyword evidence="5 14" id="KW-1003">Cell membrane</keyword>
<evidence type="ECO:0000256" key="5">
    <source>
        <dbReference type="ARBA" id="ARBA00022475"/>
    </source>
</evidence>
<keyword evidence="16" id="KW-1185">Reference proteome</keyword>
<protein>
    <recommendedName>
        <fullName evidence="4 14">Undecaprenyl-diphosphatase</fullName>
        <ecNumber evidence="3 14">3.6.1.27</ecNumber>
    </recommendedName>
    <alternativeName>
        <fullName evidence="12 14">Bacitracin resistance protein</fullName>
    </alternativeName>
    <alternativeName>
        <fullName evidence="11 14">Undecaprenyl pyrophosphate phosphatase</fullName>
    </alternativeName>
</protein>
<keyword evidence="7 14" id="KW-0378">Hydrolase</keyword>
<evidence type="ECO:0000256" key="6">
    <source>
        <dbReference type="ARBA" id="ARBA00022692"/>
    </source>
</evidence>
<keyword evidence="10 14" id="KW-0046">Antibiotic resistance</keyword>
<evidence type="ECO:0000256" key="2">
    <source>
        <dbReference type="ARBA" id="ARBA00010621"/>
    </source>
</evidence>
<comment type="subcellular location">
    <subcellularLocation>
        <location evidence="1 14">Cell membrane</location>
        <topology evidence="1 14">Multi-pass membrane protein</topology>
    </subcellularLocation>
</comment>
<dbReference type="HAMAP" id="MF_01006">
    <property type="entry name" value="Undec_diphosphatase"/>
    <property type="match status" value="1"/>
</dbReference>
<dbReference type="GO" id="GO:0009252">
    <property type="term" value="P:peptidoglycan biosynthetic process"/>
    <property type="evidence" value="ECO:0007669"/>
    <property type="project" value="UniProtKB-KW"/>
</dbReference>
<evidence type="ECO:0000256" key="11">
    <source>
        <dbReference type="ARBA" id="ARBA00032707"/>
    </source>
</evidence>
<evidence type="ECO:0000256" key="13">
    <source>
        <dbReference type="ARBA" id="ARBA00047594"/>
    </source>
</evidence>
<evidence type="ECO:0000256" key="7">
    <source>
        <dbReference type="ARBA" id="ARBA00022801"/>
    </source>
</evidence>
<keyword evidence="8 14" id="KW-1133">Transmembrane helix</keyword>
<dbReference type="GO" id="GO:0050380">
    <property type="term" value="F:undecaprenyl-diphosphatase activity"/>
    <property type="evidence" value="ECO:0007669"/>
    <property type="project" value="UniProtKB-UniRule"/>
</dbReference>
<feature type="transmembrane region" description="Helical" evidence="14">
    <location>
        <begin position="217"/>
        <end position="236"/>
    </location>
</feature>
<keyword evidence="6 14" id="KW-0812">Transmembrane</keyword>
<dbReference type="STRING" id="1414854.GQ61_04170"/>
<organism evidence="15 16">
    <name type="scientific">Candidatus Nucleicultrix amoebiphila FS5</name>
    <dbReference type="NCBI Taxonomy" id="1414854"/>
    <lineage>
        <taxon>Bacteria</taxon>
        <taxon>Pseudomonadati</taxon>
        <taxon>Pseudomonadota</taxon>
        <taxon>Alphaproteobacteria</taxon>
        <taxon>Holosporales</taxon>
        <taxon>Candidatus Nucleicultricaceae</taxon>
        <taxon>Candidatus Nucleicultrix</taxon>
    </lineage>
</organism>
<dbReference type="GO" id="GO:0008360">
    <property type="term" value="P:regulation of cell shape"/>
    <property type="evidence" value="ECO:0007669"/>
    <property type="project" value="UniProtKB-KW"/>
</dbReference>
<proteinExistence type="inferred from homology"/>
<dbReference type="PANTHER" id="PTHR30622">
    <property type="entry name" value="UNDECAPRENYL-DIPHOSPHATASE"/>
    <property type="match status" value="1"/>
</dbReference>
<evidence type="ECO:0000256" key="10">
    <source>
        <dbReference type="ARBA" id="ARBA00023251"/>
    </source>
</evidence>
<dbReference type="Proteomes" id="UP000237351">
    <property type="component" value="Chromosome"/>
</dbReference>
<reference evidence="15 16" key="1">
    <citation type="submission" date="2014-06" db="EMBL/GenBank/DDBJ databases">
        <title>The genome of the endonuclear symbiont Nucleicultrix amoebiphila.</title>
        <authorList>
            <person name="Schulz F."/>
            <person name="Horn M."/>
        </authorList>
    </citation>
    <scope>NUCLEOTIDE SEQUENCE [LARGE SCALE GENOMIC DNA]</scope>
    <source>
        <strain evidence="15 16">FS5</strain>
    </source>
</reference>
<dbReference type="AlphaFoldDB" id="A0A1W6N4D8"/>
<comment type="catalytic activity">
    <reaction evidence="13 14">
        <text>di-trans,octa-cis-undecaprenyl diphosphate + H2O = di-trans,octa-cis-undecaprenyl phosphate + phosphate + H(+)</text>
        <dbReference type="Rhea" id="RHEA:28094"/>
        <dbReference type="ChEBI" id="CHEBI:15377"/>
        <dbReference type="ChEBI" id="CHEBI:15378"/>
        <dbReference type="ChEBI" id="CHEBI:43474"/>
        <dbReference type="ChEBI" id="CHEBI:58405"/>
        <dbReference type="ChEBI" id="CHEBI:60392"/>
        <dbReference type="EC" id="3.6.1.27"/>
    </reaction>
</comment>
<feature type="transmembrane region" description="Helical" evidence="14">
    <location>
        <begin position="182"/>
        <end position="205"/>
    </location>
</feature>
<dbReference type="GO" id="GO:0071555">
    <property type="term" value="P:cell wall organization"/>
    <property type="evidence" value="ECO:0007669"/>
    <property type="project" value="UniProtKB-KW"/>
</dbReference>
<feature type="transmembrane region" description="Helical" evidence="14">
    <location>
        <begin position="41"/>
        <end position="60"/>
    </location>
</feature>
<keyword evidence="14" id="KW-0961">Cell wall biogenesis/degradation</keyword>
<evidence type="ECO:0000256" key="9">
    <source>
        <dbReference type="ARBA" id="ARBA00023136"/>
    </source>
</evidence>
<feature type="transmembrane region" description="Helical" evidence="14">
    <location>
        <begin position="84"/>
        <end position="105"/>
    </location>
</feature>
<dbReference type="Pfam" id="PF02673">
    <property type="entry name" value="BacA"/>
    <property type="match status" value="1"/>
</dbReference>
<dbReference type="EC" id="3.6.1.27" evidence="3 14"/>
<evidence type="ECO:0000256" key="14">
    <source>
        <dbReference type="HAMAP-Rule" id="MF_01006"/>
    </source>
</evidence>
<dbReference type="PANTHER" id="PTHR30622:SF4">
    <property type="entry name" value="UNDECAPRENYL-DIPHOSPHATASE"/>
    <property type="match status" value="1"/>
</dbReference>
<feature type="transmembrane region" description="Helical" evidence="14">
    <location>
        <begin position="248"/>
        <end position="264"/>
    </location>
</feature>
<evidence type="ECO:0000313" key="15">
    <source>
        <dbReference type="EMBL" id="ARN84636.1"/>
    </source>
</evidence>
<dbReference type="EMBL" id="CP008743">
    <property type="protein sequence ID" value="ARN84636.1"/>
    <property type="molecule type" value="Genomic_DNA"/>
</dbReference>
<dbReference type="NCBIfam" id="NF001393">
    <property type="entry name" value="PRK00281.2-4"/>
    <property type="match status" value="1"/>
</dbReference>
<keyword evidence="14" id="KW-0573">Peptidoglycan synthesis</keyword>
<name>A0A1W6N4D8_9PROT</name>
<evidence type="ECO:0000256" key="12">
    <source>
        <dbReference type="ARBA" id="ARBA00032932"/>
    </source>
</evidence>